<sequence>MPNLHTVVSFFSSTCMATMSMIYLFSLVPRAWSFKFRFGAMVIGIPVGIIMGQVAMLIGWHHH</sequence>
<protein>
    <submittedName>
        <fullName evidence="1">Putative membrane protein</fullName>
    </submittedName>
</protein>
<accession>A0A0B6A835</accession>
<proteinExistence type="predicted"/>
<reference evidence="1 2" key="1">
    <citation type="journal article" date="2015" name="Genome Announc.">
        <title>Complete genome sequences for 35 biothreat assay-relevant bacillus species.</title>
        <authorList>
            <person name="Johnson S.L."/>
            <person name="Daligault H.E."/>
            <person name="Davenport K.W."/>
            <person name="Jaissle J."/>
            <person name="Frey K.G."/>
            <person name="Ladner J.T."/>
            <person name="Broomall S.M."/>
            <person name="Bishop-Lilly K.A."/>
            <person name="Bruce D.C."/>
            <person name="Gibbons H.S."/>
            <person name="Coyne S.R."/>
            <person name="Lo C.C."/>
            <person name="Meincke L."/>
            <person name="Munk A.C."/>
            <person name="Koroleva G.I."/>
            <person name="Rosenzweig C.N."/>
            <person name="Palacios G.F."/>
            <person name="Redden C.L."/>
            <person name="Minogue T.D."/>
            <person name="Chain P.S."/>
        </authorList>
    </citation>
    <scope>NUCLEOTIDE SEQUENCE [LARGE SCALE GENOMIC DNA]</scope>
    <source>
        <strain evidence="2">ATCC 14581 / DSM 32 / JCM 2506 / NBRC 15308 / NCIMB 9376 / NCTC 10342 / NRRL B-14308 / VKM B-512</strain>
    </source>
</reference>
<dbReference type="Proteomes" id="UP000031829">
    <property type="component" value="Chromosome"/>
</dbReference>
<dbReference type="KEGG" id="bmeg:BG04_3887"/>
<dbReference type="HOGENOM" id="CLU_207658_0_0_9"/>
<organism evidence="1 2">
    <name type="scientific">Priestia megaterium (strain ATCC 14581 / DSM 32 / CCUG 1817 / JCM 2506 / NBRC 15308 / NCIMB 9376 / NCTC 10342 / NRRL B-14308 / VKM B-512 / Ford 19)</name>
    <name type="common">Bacillus megaterium</name>
    <dbReference type="NCBI Taxonomy" id="1348623"/>
    <lineage>
        <taxon>Bacteria</taxon>
        <taxon>Bacillati</taxon>
        <taxon>Bacillota</taxon>
        <taxon>Bacilli</taxon>
        <taxon>Bacillales</taxon>
        <taxon>Bacillaceae</taxon>
        <taxon>Priestia</taxon>
    </lineage>
</organism>
<dbReference type="RefSeq" id="WP_034653208.1">
    <property type="nucleotide sequence ID" value="NZ_BCVB01000002.1"/>
</dbReference>
<evidence type="ECO:0000313" key="2">
    <source>
        <dbReference type="Proteomes" id="UP000031829"/>
    </source>
</evidence>
<dbReference type="GeneID" id="93641932"/>
<evidence type="ECO:0000313" key="1">
    <source>
        <dbReference type="EMBL" id="AJI21085.1"/>
    </source>
</evidence>
<dbReference type="AlphaFoldDB" id="A0A0B6A835"/>
<dbReference type="EMBL" id="CP009920">
    <property type="protein sequence ID" value="AJI21085.1"/>
    <property type="molecule type" value="Genomic_DNA"/>
</dbReference>
<name>A0A0B6A835_PRIM2</name>
<gene>
    <name evidence="1" type="ORF">BG04_3887</name>
</gene>